<dbReference type="EMBL" id="MT144002">
    <property type="protein sequence ID" value="QJA46073.1"/>
    <property type="molecule type" value="Genomic_DNA"/>
</dbReference>
<dbReference type="InterPro" id="IPR011604">
    <property type="entry name" value="PDDEXK-like_dom_sf"/>
</dbReference>
<name>A0A6H1ZDT5_9ZZZZ</name>
<dbReference type="Gene3D" id="3.90.320.10">
    <property type="match status" value="1"/>
</dbReference>
<evidence type="ECO:0000313" key="1">
    <source>
        <dbReference type="EMBL" id="QJA46073.1"/>
    </source>
</evidence>
<proteinExistence type="predicted"/>
<dbReference type="EMBL" id="MT144755">
    <property type="protein sequence ID" value="QJH98854.1"/>
    <property type="molecule type" value="Genomic_DNA"/>
</dbReference>
<organism evidence="1">
    <name type="scientific">viral metagenome</name>
    <dbReference type="NCBI Taxonomy" id="1070528"/>
    <lineage>
        <taxon>unclassified sequences</taxon>
        <taxon>metagenomes</taxon>
        <taxon>organismal metagenomes</taxon>
    </lineage>
</organism>
<gene>
    <name evidence="1" type="ORF">TM448A00312_0031</name>
    <name evidence="2" type="ORF">TM448B01411_0009</name>
</gene>
<evidence type="ECO:0000313" key="2">
    <source>
        <dbReference type="EMBL" id="QJH98854.1"/>
    </source>
</evidence>
<accession>A0A6H1ZDT5</accession>
<dbReference type="AlphaFoldDB" id="A0A6H1ZDT5"/>
<protein>
    <submittedName>
        <fullName evidence="1">Uncharacterized protein</fullName>
    </submittedName>
</protein>
<reference evidence="1" key="1">
    <citation type="submission" date="2020-03" db="EMBL/GenBank/DDBJ databases">
        <title>The deep terrestrial virosphere.</title>
        <authorList>
            <person name="Holmfeldt K."/>
            <person name="Nilsson E."/>
            <person name="Simone D."/>
            <person name="Lopez-Fernandez M."/>
            <person name="Wu X."/>
            <person name="de Brujin I."/>
            <person name="Lundin D."/>
            <person name="Andersson A."/>
            <person name="Bertilsson S."/>
            <person name="Dopson M."/>
        </authorList>
    </citation>
    <scope>NUCLEOTIDE SEQUENCE</scope>
    <source>
        <strain evidence="1">TM448A00312</strain>
        <strain evidence="2">TM448B01411</strain>
    </source>
</reference>
<sequence length="347" mass="40699">MKEKLENKKSKMLWSVEDVWNEQLGLSKRYPPKVRDYISPSDIGKDYWGRYQKMMGVEETNPFEYRVLRIFAAGNEFHHLLNNVFRASGILLNTQDEPDEQGRNQWSIIPETDKTLKVLGKYDCLAGGIPNLEQTKEHCERIGLSEFVANRTIKMVEKLLEVYPNGLPKILYEFKSVNSMAFWGKKNYLQDAYHWHTLQNYAYLKANSIPEGRVLYISKDDLTIAEFQVLYPDEKLEAELQKDLEEMTHYIKTKTEPPKPDYVVLNPLKKLRFQKDKKKIVLEGCYEANWEVSRSNFFTLMTGFKTEKEWQKSIRKEISEKNSQLKLKYLAGDSNLVSKKNVIQKAN</sequence>